<keyword evidence="2" id="KW-1185">Reference proteome</keyword>
<protein>
    <submittedName>
        <fullName evidence="1">Uncharacterized protein</fullName>
    </submittedName>
</protein>
<evidence type="ECO:0000313" key="2">
    <source>
        <dbReference type="Proteomes" id="UP001157418"/>
    </source>
</evidence>
<sequence>MPLMIPVRRQQNVSVSKEMSDEWKKINTKTILVVLSGFFEFKDSNFGLTLFVFWRGASINPVEKTGDDVNYIKRRKWGIEYDTIPSLSLSSLHSSKPKKGKPVNRTNNFDFGIFDTFTSLPSLPKKLCNRIVTSTSDFAEKLIILETIMFVVGSKNLGSQISILDVY</sequence>
<accession>A0AAU9NE85</accession>
<name>A0AAU9NE85_9ASTR</name>
<dbReference type="AlphaFoldDB" id="A0AAU9NE85"/>
<proteinExistence type="predicted"/>
<comment type="caution">
    <text evidence="1">The sequence shown here is derived from an EMBL/GenBank/DDBJ whole genome shotgun (WGS) entry which is preliminary data.</text>
</comment>
<gene>
    <name evidence="1" type="ORF">LVIROSA_LOCUS22501</name>
</gene>
<organism evidence="1 2">
    <name type="scientific">Lactuca virosa</name>
    <dbReference type="NCBI Taxonomy" id="75947"/>
    <lineage>
        <taxon>Eukaryota</taxon>
        <taxon>Viridiplantae</taxon>
        <taxon>Streptophyta</taxon>
        <taxon>Embryophyta</taxon>
        <taxon>Tracheophyta</taxon>
        <taxon>Spermatophyta</taxon>
        <taxon>Magnoliopsida</taxon>
        <taxon>eudicotyledons</taxon>
        <taxon>Gunneridae</taxon>
        <taxon>Pentapetalae</taxon>
        <taxon>asterids</taxon>
        <taxon>campanulids</taxon>
        <taxon>Asterales</taxon>
        <taxon>Asteraceae</taxon>
        <taxon>Cichorioideae</taxon>
        <taxon>Cichorieae</taxon>
        <taxon>Lactucinae</taxon>
        <taxon>Lactuca</taxon>
    </lineage>
</organism>
<dbReference type="Proteomes" id="UP001157418">
    <property type="component" value="Unassembled WGS sequence"/>
</dbReference>
<reference evidence="1 2" key="1">
    <citation type="submission" date="2022-01" db="EMBL/GenBank/DDBJ databases">
        <authorList>
            <person name="Xiong W."/>
            <person name="Schranz E."/>
        </authorList>
    </citation>
    <scope>NUCLEOTIDE SEQUENCE [LARGE SCALE GENOMIC DNA]</scope>
</reference>
<evidence type="ECO:0000313" key="1">
    <source>
        <dbReference type="EMBL" id="CAH1436108.1"/>
    </source>
</evidence>
<dbReference type="EMBL" id="CAKMRJ010004445">
    <property type="protein sequence ID" value="CAH1436108.1"/>
    <property type="molecule type" value="Genomic_DNA"/>
</dbReference>